<feature type="region of interest" description="Disordered" evidence="6">
    <location>
        <begin position="113"/>
        <end position="175"/>
    </location>
</feature>
<feature type="compositionally biased region" description="Acidic residues" evidence="6">
    <location>
        <begin position="502"/>
        <end position="523"/>
    </location>
</feature>
<accession>A0A8H6TIV5</accession>
<evidence type="ECO:0000313" key="8">
    <source>
        <dbReference type="EMBL" id="KAF7318375.1"/>
    </source>
</evidence>
<name>A0A8H6TIV5_MYCCL</name>
<dbReference type="GO" id="GO:0000785">
    <property type="term" value="C:chromatin"/>
    <property type="evidence" value="ECO:0007669"/>
    <property type="project" value="TreeGrafter"/>
</dbReference>
<keyword evidence="4" id="KW-0862">Zinc</keyword>
<feature type="region of interest" description="Disordered" evidence="6">
    <location>
        <begin position="502"/>
        <end position="536"/>
    </location>
</feature>
<dbReference type="Pfam" id="PF00096">
    <property type="entry name" value="zf-C2H2"/>
    <property type="match status" value="2"/>
</dbReference>
<dbReference type="PANTHER" id="PTHR14003">
    <property type="entry name" value="TRANSCRIPTIONAL REPRESSOR PROTEIN YY"/>
    <property type="match status" value="1"/>
</dbReference>
<feature type="region of interest" description="Disordered" evidence="6">
    <location>
        <begin position="416"/>
        <end position="437"/>
    </location>
</feature>
<feature type="compositionally biased region" description="Low complexity" evidence="6">
    <location>
        <begin position="133"/>
        <end position="157"/>
    </location>
</feature>
<dbReference type="AlphaFoldDB" id="A0A8H6TIV5"/>
<feature type="region of interest" description="Disordered" evidence="6">
    <location>
        <begin position="750"/>
        <end position="775"/>
    </location>
</feature>
<dbReference type="GO" id="GO:0000978">
    <property type="term" value="F:RNA polymerase II cis-regulatory region sequence-specific DNA binding"/>
    <property type="evidence" value="ECO:0007669"/>
    <property type="project" value="TreeGrafter"/>
</dbReference>
<feature type="compositionally biased region" description="Low complexity" evidence="6">
    <location>
        <begin position="329"/>
        <end position="347"/>
    </location>
</feature>
<keyword evidence="2" id="KW-0677">Repeat</keyword>
<gene>
    <name evidence="8" type="ORF">HMN09_00346400</name>
</gene>
<evidence type="ECO:0000256" key="6">
    <source>
        <dbReference type="SAM" id="MobiDB-lite"/>
    </source>
</evidence>
<dbReference type="GO" id="GO:0008270">
    <property type="term" value="F:zinc ion binding"/>
    <property type="evidence" value="ECO:0007669"/>
    <property type="project" value="UniProtKB-KW"/>
</dbReference>
<keyword evidence="1" id="KW-0479">Metal-binding</keyword>
<dbReference type="GO" id="GO:0031519">
    <property type="term" value="C:PcG protein complex"/>
    <property type="evidence" value="ECO:0007669"/>
    <property type="project" value="TreeGrafter"/>
</dbReference>
<dbReference type="EMBL" id="JACAZE010000004">
    <property type="protein sequence ID" value="KAF7318375.1"/>
    <property type="molecule type" value="Genomic_DNA"/>
</dbReference>
<feature type="compositionally biased region" description="Low complexity" evidence="6">
    <location>
        <begin position="750"/>
        <end position="763"/>
    </location>
</feature>
<dbReference type="InterPro" id="IPR036236">
    <property type="entry name" value="Znf_C2H2_sf"/>
</dbReference>
<protein>
    <recommendedName>
        <fullName evidence="7">C2H2-type domain-containing protein</fullName>
    </recommendedName>
</protein>
<dbReference type="GO" id="GO:0000981">
    <property type="term" value="F:DNA-binding transcription factor activity, RNA polymerase II-specific"/>
    <property type="evidence" value="ECO:0007669"/>
    <property type="project" value="UniProtKB-ARBA"/>
</dbReference>
<proteinExistence type="predicted"/>
<dbReference type="PROSITE" id="PS50157">
    <property type="entry name" value="ZINC_FINGER_C2H2_2"/>
    <property type="match status" value="2"/>
</dbReference>
<sequence>MLASTDGPPAHAASQPPAGASSEPFENQADWSQTRPRPPGRHFCPVPTCGRAFTTSGHVQRHARTHTGERKHACPFPGCGTRCSRADNLQQHYRIHLSPSSRRRTAGGRKVFAAPMPRRELPQSSVSPSAGTSNPSSVSVVSSPVDSQTQATDSSSSGQPPLPWTPPNSPPPLEDSRLFYMRLALQQQQAQRGQAAGAMMAPPSFYRRRPRLSTAELAAAISAYDESKDPQGLEAEGIIDALGLVETPPVLFDAHPQIPHVEWPPKLLPLETEERVEVPAPAEAQAAQTEVPDTAGSPPPMPAADEGTDEPSSAQATSPMSPITEREQSPSSVAPPSSSPPKAIQSSGLYSTGPLKVRHPLSPLVLQPVQVVNVDADEPETTETITPAAGLFVSAPLVVRGRQIVPSPAEILERHHTPSTTAECSPERPCSAFSTRPLHLSPGKLRLPLVTRKEQQHPAPQPTVVPSMTLQPVDIDHGFRGRPSEPMATVSTLPMAVVDREEDALEDEPDQDEGGDTDVDEEPQHEPNVGFRPPLSVQTSYATVAEYNVDHPQEQPSASFRPPLSVQTVNPYHMQSRHHVELLPAPVPVIPYAQDYASPTSTEDENLSSASPAPAQFSPHPTSHIQHHTLQSPSSGDIISLFVHRTLIKVAPNFVRRADPPHIRLTRAHRHTPQEPPQLHAPIPMRAVGYACPTQTPVPPTPTPVPVDAIATVLPVDPVSPYHAHDNTAFEHPQQPMHYSYGYGYEYTPPSTASSGSGSELASPQTPSTGSMPFFYPQHVETQQTAGYHPSDAATYEAAQAPYYAAPVVYEHDPAQAHETAPALFHDEHGRLLVYYPQTVSPQYEYASAAYQTEYASYPSVAKWPHAYAEGPYQQR</sequence>
<organism evidence="8 9">
    <name type="scientific">Mycena chlorophos</name>
    <name type="common">Agaric fungus</name>
    <name type="synonym">Agaricus chlorophos</name>
    <dbReference type="NCBI Taxonomy" id="658473"/>
    <lineage>
        <taxon>Eukaryota</taxon>
        <taxon>Fungi</taxon>
        <taxon>Dikarya</taxon>
        <taxon>Basidiomycota</taxon>
        <taxon>Agaricomycotina</taxon>
        <taxon>Agaricomycetes</taxon>
        <taxon>Agaricomycetidae</taxon>
        <taxon>Agaricales</taxon>
        <taxon>Marasmiineae</taxon>
        <taxon>Mycenaceae</taxon>
        <taxon>Mycena</taxon>
    </lineage>
</organism>
<evidence type="ECO:0000256" key="2">
    <source>
        <dbReference type="ARBA" id="ARBA00022737"/>
    </source>
</evidence>
<feature type="region of interest" description="Disordered" evidence="6">
    <location>
        <begin position="597"/>
        <end position="631"/>
    </location>
</feature>
<evidence type="ECO:0000256" key="4">
    <source>
        <dbReference type="ARBA" id="ARBA00022833"/>
    </source>
</evidence>
<feature type="compositionally biased region" description="Polar residues" evidence="6">
    <location>
        <begin position="310"/>
        <end position="321"/>
    </location>
</feature>
<evidence type="ECO:0000259" key="7">
    <source>
        <dbReference type="PROSITE" id="PS50157"/>
    </source>
</evidence>
<feature type="compositionally biased region" description="Polar residues" evidence="6">
    <location>
        <begin position="122"/>
        <end position="132"/>
    </location>
</feature>
<feature type="compositionally biased region" description="Low complexity" evidence="6">
    <location>
        <begin position="283"/>
        <end position="292"/>
    </location>
</feature>
<dbReference type="SMART" id="SM00355">
    <property type="entry name" value="ZnF_C2H2"/>
    <property type="match status" value="2"/>
</dbReference>
<feature type="domain" description="C2H2-type" evidence="7">
    <location>
        <begin position="72"/>
        <end position="101"/>
    </location>
</feature>
<dbReference type="InterPro" id="IPR013087">
    <property type="entry name" value="Znf_C2H2_type"/>
</dbReference>
<dbReference type="SUPFAM" id="SSF57667">
    <property type="entry name" value="beta-beta-alpha zinc fingers"/>
    <property type="match status" value="1"/>
</dbReference>
<feature type="domain" description="C2H2-type" evidence="7">
    <location>
        <begin position="42"/>
        <end position="71"/>
    </location>
</feature>
<dbReference type="GO" id="GO:0005667">
    <property type="term" value="C:transcription regulator complex"/>
    <property type="evidence" value="ECO:0007669"/>
    <property type="project" value="TreeGrafter"/>
</dbReference>
<feature type="region of interest" description="Disordered" evidence="6">
    <location>
        <begin position="283"/>
        <end position="351"/>
    </location>
</feature>
<evidence type="ECO:0000256" key="5">
    <source>
        <dbReference type="PROSITE-ProRule" id="PRU00042"/>
    </source>
</evidence>
<keyword evidence="9" id="KW-1185">Reference proteome</keyword>
<evidence type="ECO:0000256" key="1">
    <source>
        <dbReference type="ARBA" id="ARBA00022723"/>
    </source>
</evidence>
<reference evidence="8" key="1">
    <citation type="submission" date="2020-05" db="EMBL/GenBank/DDBJ databases">
        <title>Mycena genomes resolve the evolution of fungal bioluminescence.</title>
        <authorList>
            <person name="Tsai I.J."/>
        </authorList>
    </citation>
    <scope>NUCLEOTIDE SEQUENCE</scope>
    <source>
        <strain evidence="8">110903Hualien_Pintung</strain>
    </source>
</reference>
<dbReference type="PANTHER" id="PTHR14003:SF19">
    <property type="entry name" value="YY2 TRANSCRIPTION FACTOR"/>
    <property type="match status" value="1"/>
</dbReference>
<dbReference type="Gene3D" id="3.30.160.60">
    <property type="entry name" value="Classic Zinc Finger"/>
    <property type="match status" value="2"/>
</dbReference>
<keyword evidence="3 5" id="KW-0863">Zinc-finger</keyword>
<dbReference type="FunFam" id="3.30.160.60:FF:000072">
    <property type="entry name" value="zinc finger protein 143 isoform X1"/>
    <property type="match status" value="1"/>
</dbReference>
<dbReference type="OrthoDB" id="654211at2759"/>
<dbReference type="Proteomes" id="UP000613580">
    <property type="component" value="Unassembled WGS sequence"/>
</dbReference>
<feature type="compositionally biased region" description="Low complexity" evidence="6">
    <location>
        <begin position="608"/>
        <end position="621"/>
    </location>
</feature>
<feature type="region of interest" description="Disordered" evidence="6">
    <location>
        <begin position="1"/>
        <end position="78"/>
    </location>
</feature>
<evidence type="ECO:0000256" key="3">
    <source>
        <dbReference type="ARBA" id="ARBA00022771"/>
    </source>
</evidence>
<feature type="compositionally biased region" description="Pro residues" evidence="6">
    <location>
        <begin position="160"/>
        <end position="173"/>
    </location>
</feature>
<comment type="caution">
    <text evidence="8">The sequence shown here is derived from an EMBL/GenBank/DDBJ whole genome shotgun (WGS) entry which is preliminary data.</text>
</comment>
<dbReference type="PROSITE" id="PS00028">
    <property type="entry name" value="ZINC_FINGER_C2H2_1"/>
    <property type="match status" value="2"/>
</dbReference>
<evidence type="ECO:0000313" key="9">
    <source>
        <dbReference type="Proteomes" id="UP000613580"/>
    </source>
</evidence>